<evidence type="ECO:0000313" key="6">
    <source>
        <dbReference type="EMBL" id="CAB3647593.1"/>
    </source>
</evidence>
<dbReference type="CDD" id="cd04301">
    <property type="entry name" value="NAT_SF"/>
    <property type="match status" value="1"/>
</dbReference>
<accession>A0A6J4ZZ08</accession>
<name>A0A6J4ZZ08_9BURK</name>
<evidence type="ECO:0000256" key="2">
    <source>
        <dbReference type="ARBA" id="ARBA00022679"/>
    </source>
</evidence>
<dbReference type="InterPro" id="IPR000182">
    <property type="entry name" value="GNAT_dom"/>
</dbReference>
<evidence type="ECO:0000313" key="7">
    <source>
        <dbReference type="Proteomes" id="UP000494249"/>
    </source>
</evidence>
<dbReference type="PANTHER" id="PTHR10545">
    <property type="entry name" value="DIAMINE N-ACETYLTRANSFERASE"/>
    <property type="match status" value="1"/>
</dbReference>
<dbReference type="InterPro" id="IPR051016">
    <property type="entry name" value="Diverse_Substrate_AcTransf"/>
</dbReference>
<sequence>MLTVQAKQHDPTSRQQSSTQRTNPIEPPLTTHLRPATAADAPLILHFITELAVYEKAEHEVVATVKDIETSLFSDASTATALICEMNGEPIGFCVYFFSYSTWLGRKGLYLEDLYVSPKARGSGAGKQMLRHLAGIACETGCGRFEWSVLDWNAPAIGFYESIGASAQSEWVRYRLAGEALKAFAAGDTSNASPVAKNVPPAT</sequence>
<proteinExistence type="inferred from homology"/>
<comment type="similarity">
    <text evidence="1">Belongs to the acetyltransferase family.</text>
</comment>
<evidence type="ECO:0000256" key="1">
    <source>
        <dbReference type="ARBA" id="ARBA00008694"/>
    </source>
</evidence>
<dbReference type="PANTHER" id="PTHR10545:SF29">
    <property type="entry name" value="GH14572P-RELATED"/>
    <property type="match status" value="1"/>
</dbReference>
<dbReference type="PROSITE" id="PS51186">
    <property type="entry name" value="GNAT"/>
    <property type="match status" value="1"/>
</dbReference>
<keyword evidence="2" id="KW-0808">Transferase</keyword>
<feature type="region of interest" description="Disordered" evidence="4">
    <location>
        <begin position="1"/>
        <end position="32"/>
    </location>
</feature>
<dbReference type="Gene3D" id="3.40.630.30">
    <property type="match status" value="1"/>
</dbReference>
<reference evidence="6 7" key="1">
    <citation type="submission" date="2020-04" db="EMBL/GenBank/DDBJ databases">
        <authorList>
            <person name="De Canck E."/>
        </authorList>
    </citation>
    <scope>NUCLEOTIDE SEQUENCE [LARGE SCALE GENOMIC DNA]</scope>
    <source>
        <strain evidence="6 7">LMG 22037</strain>
    </source>
</reference>
<organism evidence="6 7">
    <name type="scientific">Paraburkholderia phenoliruptrix</name>
    <dbReference type="NCBI Taxonomy" id="252970"/>
    <lineage>
        <taxon>Bacteria</taxon>
        <taxon>Pseudomonadati</taxon>
        <taxon>Pseudomonadota</taxon>
        <taxon>Betaproteobacteria</taxon>
        <taxon>Burkholderiales</taxon>
        <taxon>Burkholderiaceae</taxon>
        <taxon>Paraburkholderia</taxon>
    </lineage>
</organism>
<dbReference type="Proteomes" id="UP000494249">
    <property type="component" value="Unassembled WGS sequence"/>
</dbReference>
<feature type="domain" description="N-acetyltransferase" evidence="5">
    <location>
        <begin position="31"/>
        <end position="187"/>
    </location>
</feature>
<evidence type="ECO:0000256" key="3">
    <source>
        <dbReference type="ARBA" id="ARBA00023315"/>
    </source>
</evidence>
<gene>
    <name evidence="6" type="ORF">LMG22037_00739</name>
</gene>
<dbReference type="EMBL" id="CADIKB010000002">
    <property type="protein sequence ID" value="CAB3647593.1"/>
    <property type="molecule type" value="Genomic_DNA"/>
</dbReference>
<dbReference type="GO" id="GO:0008080">
    <property type="term" value="F:N-acetyltransferase activity"/>
    <property type="evidence" value="ECO:0007669"/>
    <property type="project" value="UniProtKB-ARBA"/>
</dbReference>
<evidence type="ECO:0000256" key="4">
    <source>
        <dbReference type="SAM" id="MobiDB-lite"/>
    </source>
</evidence>
<dbReference type="Pfam" id="PF00583">
    <property type="entry name" value="Acetyltransf_1"/>
    <property type="match status" value="1"/>
</dbReference>
<feature type="compositionally biased region" description="Polar residues" evidence="4">
    <location>
        <begin position="13"/>
        <end position="23"/>
    </location>
</feature>
<evidence type="ECO:0000259" key="5">
    <source>
        <dbReference type="PROSITE" id="PS51186"/>
    </source>
</evidence>
<dbReference type="InterPro" id="IPR016181">
    <property type="entry name" value="Acyl_CoA_acyltransferase"/>
</dbReference>
<keyword evidence="3" id="KW-0012">Acyltransferase</keyword>
<dbReference type="FunFam" id="3.40.630.30:FF:000064">
    <property type="entry name" value="GNAT family acetyltransferase"/>
    <property type="match status" value="1"/>
</dbReference>
<dbReference type="AlphaFoldDB" id="A0A6J4ZZ08"/>
<protein>
    <recommendedName>
        <fullName evidence="5">N-acetyltransferase domain-containing protein</fullName>
    </recommendedName>
</protein>
<dbReference type="SUPFAM" id="SSF55729">
    <property type="entry name" value="Acyl-CoA N-acyltransferases (Nat)"/>
    <property type="match status" value="1"/>
</dbReference>